<dbReference type="EMBL" id="CATNWA010005182">
    <property type="protein sequence ID" value="CAI9549500.1"/>
    <property type="molecule type" value="Genomic_DNA"/>
</dbReference>
<keyword evidence="2" id="KW-0963">Cytoplasm</keyword>
<evidence type="ECO:0000256" key="1">
    <source>
        <dbReference type="ARBA" id="ARBA00004496"/>
    </source>
</evidence>
<keyword evidence="7" id="KW-1185">Reference proteome</keyword>
<dbReference type="Proteomes" id="UP001162483">
    <property type="component" value="Unassembled WGS sequence"/>
</dbReference>
<feature type="domain" description="Cytohesin Ubiquitin Protein Inducing" evidence="5">
    <location>
        <begin position="11"/>
        <end position="128"/>
    </location>
</feature>
<comment type="subcellular location">
    <subcellularLocation>
        <location evidence="1">Cytoplasm</location>
    </subcellularLocation>
</comment>
<evidence type="ECO:0000259" key="5">
    <source>
        <dbReference type="Pfam" id="PF11819"/>
    </source>
</evidence>
<evidence type="ECO:0000256" key="3">
    <source>
        <dbReference type="ARBA" id="ARBA00023054"/>
    </source>
</evidence>
<organism evidence="6 7">
    <name type="scientific">Staurois parvus</name>
    <dbReference type="NCBI Taxonomy" id="386267"/>
    <lineage>
        <taxon>Eukaryota</taxon>
        <taxon>Metazoa</taxon>
        <taxon>Chordata</taxon>
        <taxon>Craniata</taxon>
        <taxon>Vertebrata</taxon>
        <taxon>Euteleostomi</taxon>
        <taxon>Amphibia</taxon>
        <taxon>Batrachia</taxon>
        <taxon>Anura</taxon>
        <taxon>Neobatrachia</taxon>
        <taxon>Ranoidea</taxon>
        <taxon>Ranidae</taxon>
        <taxon>Staurois</taxon>
    </lineage>
</organism>
<feature type="region of interest" description="Disordered" evidence="4">
    <location>
        <begin position="439"/>
        <end position="505"/>
    </location>
</feature>
<accession>A0ABN9BP87</accession>
<evidence type="ECO:0000256" key="4">
    <source>
        <dbReference type="SAM" id="MobiDB-lite"/>
    </source>
</evidence>
<proteinExistence type="predicted"/>
<feature type="compositionally biased region" description="Polar residues" evidence="4">
    <location>
        <begin position="335"/>
        <end position="344"/>
    </location>
</feature>
<dbReference type="InterPro" id="IPR021774">
    <property type="entry name" value="CUPID"/>
</dbReference>
<feature type="region of interest" description="Disordered" evidence="4">
    <location>
        <begin position="242"/>
        <end position="375"/>
    </location>
</feature>
<evidence type="ECO:0000256" key="2">
    <source>
        <dbReference type="ARBA" id="ARBA00022490"/>
    </source>
</evidence>
<dbReference type="PANTHER" id="PTHR16093:SF5">
    <property type="entry name" value="COILED-COIL DOMAIN-CONTAINING PROTEIN 120"/>
    <property type="match status" value="1"/>
</dbReference>
<name>A0ABN9BP87_9NEOB</name>
<feature type="compositionally biased region" description="Polar residues" evidence="4">
    <location>
        <begin position="242"/>
        <end position="261"/>
    </location>
</feature>
<evidence type="ECO:0000313" key="7">
    <source>
        <dbReference type="Proteomes" id="UP001162483"/>
    </source>
</evidence>
<feature type="compositionally biased region" description="Polar residues" evidence="4">
    <location>
        <begin position="274"/>
        <end position="302"/>
    </location>
</feature>
<feature type="region of interest" description="Disordered" evidence="4">
    <location>
        <begin position="187"/>
        <end position="222"/>
    </location>
</feature>
<dbReference type="Pfam" id="PF11819">
    <property type="entry name" value="CUPID"/>
    <property type="match status" value="1"/>
</dbReference>
<feature type="region of interest" description="Disordered" evidence="4">
    <location>
        <begin position="590"/>
        <end position="611"/>
    </location>
</feature>
<dbReference type="PANTHER" id="PTHR16093">
    <property type="entry name" value="COILED-COIL DOMAIN-CONTAINING PROTEIN 120 FAMILY MEMBER"/>
    <property type="match status" value="1"/>
</dbReference>
<feature type="compositionally biased region" description="Basic and acidic residues" evidence="4">
    <location>
        <begin position="208"/>
        <end position="222"/>
    </location>
</feature>
<protein>
    <recommendedName>
        <fullName evidence="5">Cytohesin Ubiquitin Protein Inducing domain-containing protein</fullName>
    </recommendedName>
</protein>
<gene>
    <name evidence="6" type="ORF">SPARVUS_LOCUS3356176</name>
</gene>
<dbReference type="InterPro" id="IPR043447">
    <property type="entry name" value="CCDC120/INAVA"/>
</dbReference>
<keyword evidence="3" id="KW-0175">Coiled coil</keyword>
<reference evidence="6" key="1">
    <citation type="submission" date="2023-05" db="EMBL/GenBank/DDBJ databases">
        <authorList>
            <person name="Stuckert A."/>
        </authorList>
    </citation>
    <scope>NUCLEOTIDE SEQUENCE</scope>
</reference>
<sequence>MEVKGPCGISTTGGAPFDTSSKQRALLISELTDKQRDLQETLRQKVNELRRLCLQEAELTGQVPAEYPLEYGERPPAVTRRPRAFRMTAAAVTRAEEAQLDRLERDFALQLQMAEAARKLSVAAEQSTELTAEQRRKRRLVYLDALRRLQEIEEQSNNLRRKLGLRPTHRVPHSLVDEAFQSECSSLSDGGSHDDILAPGMRPSPPRIAEHSRAVSNSPERRVGWKASPVEMYCEIRNRRNSMASTASPTRSFPRSLSSLEGRSVPATPVLSRNACSSSALRSDGSGLSQRQWTGSQDSQVGFPSERPHTHSARSRRSNSSEALIERPPPAETQGKPSFKSSEALSDRPQAGPAPTHHQQRGARSPDPRTPNTNSRLPYEEILLDYYMERQQQQQQTRGWAESEGQWWVEPDSPWWADPDGSSHYSRRDGYFEGYMGSPALRSRAETQQRRNVTRNKSCGPQLTDVGHFQQPWHSDGFQQRSAPQVSHPGPRSRSQPRAPPPETMERNVHKALALEGLRDWYLRNSAASGGVQRGPIPSHMQYQRYYRPGYHEGHYQTGSPLPHSISFTGAPLHSRHFSEYVDEDLYSQATMTSRAQGERSTEGTPPGTLV</sequence>
<comment type="caution">
    <text evidence="6">The sequence shown here is derived from an EMBL/GenBank/DDBJ whole genome shotgun (WGS) entry which is preliminary data.</text>
</comment>
<evidence type="ECO:0000313" key="6">
    <source>
        <dbReference type="EMBL" id="CAI9549500.1"/>
    </source>
</evidence>